<dbReference type="Proteomes" id="UP000182077">
    <property type="component" value="Unassembled WGS sequence"/>
</dbReference>
<keyword evidence="3" id="KW-1003">Cell membrane</keyword>
<dbReference type="Pfam" id="PF02687">
    <property type="entry name" value="FtsX"/>
    <property type="match status" value="1"/>
</dbReference>
<evidence type="ECO:0000256" key="5">
    <source>
        <dbReference type="ARBA" id="ARBA00022741"/>
    </source>
</evidence>
<evidence type="ECO:0000256" key="12">
    <source>
        <dbReference type="SAM" id="Phobius"/>
    </source>
</evidence>
<feature type="transmembrane region" description="Helical" evidence="12">
    <location>
        <begin position="663"/>
        <end position="688"/>
    </location>
</feature>
<comment type="subcellular location">
    <subcellularLocation>
        <location evidence="1">Cell inner membrane</location>
        <topology evidence="1">Multi-pass membrane protein</topology>
    </subcellularLocation>
</comment>
<dbReference type="Pfam" id="PF00005">
    <property type="entry name" value="ABC_tran"/>
    <property type="match status" value="1"/>
</dbReference>
<dbReference type="GO" id="GO:0006865">
    <property type="term" value="P:amino acid transport"/>
    <property type="evidence" value="ECO:0007669"/>
    <property type="project" value="UniProtKB-KW"/>
</dbReference>
<sequence>MLSLQSKLKEKGDTMLELKDIKKYYHVGDTTTKALDGVSVSFRRQEFVAILGASGSGKTTMLNVIGGLDNYDSGDMIIDGKSTKTFKDADWDAYRNNSIGFVFQSYNLISHLGIIDNVELGMTLSGVSKEEKKQKAEDALRRVGLADHMHKKPNQLSGGQMQRVAIARALANDPDILLCDEPTGALDTETSVQIMNLIQELSKEKLVIMVTHNPELAKQYADRIIEFSDGRIMDDSHPHIEGKKGEQFQLKRTKMKFMTALKLSFNNLRTKKGRTLLTAFASSIGIISIGIVLSLSSGFQKQIDSTQAETMSKYPITISKTTTDQTANRDQALGSDTSSGSDKGNENNIVAKISDEDRAQHTNNINQDYVDYINNIDPKLSNNIGYTRVVGMNLLRDVDGDVKPVQLSNTASDSSPSMMSAMSSMTGMGVSSFPTQLDKDSGNFLKDNYKLLSGAYPTAATDVVLIVDANNSTNINSLKNLGFDVKDGTKIDFDKIVGTEFKLVNNNEYYSKLPTGNFIPNTDYQAMYDNANNDTLKISGILRVKQSSTMDLLAPGIAYSNELTSKIVKDNQNSEIVNAQKATDTNVMTNEKLDATTKESTMAYLGGDSLPSSIMIYPNNYKDKEKILTYLDKYNKGKKKADKIIYTDLAGTMTELTGGLMDAITYVLVAFAGISLVTSMIMIGIITYTSVIERTKEIGVLKALGARKKDITRVFDAETCILGVASGTLGVLIAYLATFPINAILYNMTDLKDVAQLNPVHGLILIIVSTVLTMIGGHIPAKMAAKKDAAIALRAE</sequence>
<dbReference type="GO" id="GO:0005886">
    <property type="term" value="C:plasma membrane"/>
    <property type="evidence" value="ECO:0007669"/>
    <property type="project" value="UniProtKB-SubCell"/>
</dbReference>
<keyword evidence="8 12" id="KW-1133">Transmembrane helix</keyword>
<evidence type="ECO:0000256" key="8">
    <source>
        <dbReference type="ARBA" id="ARBA00022989"/>
    </source>
</evidence>
<keyword evidence="15" id="KW-1185">Reference proteome</keyword>
<dbReference type="FunFam" id="3.40.50.300:FF:000032">
    <property type="entry name" value="Export ABC transporter ATP-binding protein"/>
    <property type="match status" value="1"/>
</dbReference>
<dbReference type="InterPro" id="IPR017911">
    <property type="entry name" value="MacB-like_ATP-bd"/>
</dbReference>
<protein>
    <submittedName>
        <fullName evidence="14">ABC transporter ATP-binding protein/permease</fullName>
    </submittedName>
</protein>
<evidence type="ECO:0000256" key="6">
    <source>
        <dbReference type="ARBA" id="ARBA00022840"/>
    </source>
</evidence>
<dbReference type="PROSITE" id="PS00211">
    <property type="entry name" value="ABC_TRANSPORTER_1"/>
    <property type="match status" value="1"/>
</dbReference>
<gene>
    <name evidence="14" type="ORF">RV04_GL000249</name>
</gene>
<comment type="caution">
    <text evidence="14">The sequence shown here is derived from an EMBL/GenBank/DDBJ whole genome shotgun (WGS) entry which is preliminary data.</text>
</comment>
<dbReference type="GO" id="GO:0022857">
    <property type="term" value="F:transmembrane transporter activity"/>
    <property type="evidence" value="ECO:0007669"/>
    <property type="project" value="UniProtKB-ARBA"/>
</dbReference>
<dbReference type="InterPro" id="IPR003838">
    <property type="entry name" value="ABC3_permease_C"/>
</dbReference>
<evidence type="ECO:0000256" key="3">
    <source>
        <dbReference type="ARBA" id="ARBA00022475"/>
    </source>
</evidence>
<feature type="transmembrane region" description="Helical" evidence="12">
    <location>
        <begin position="717"/>
        <end position="739"/>
    </location>
</feature>
<evidence type="ECO:0000256" key="4">
    <source>
        <dbReference type="ARBA" id="ARBA00022692"/>
    </source>
</evidence>
<dbReference type="EMBL" id="JXKQ01000001">
    <property type="protein sequence ID" value="OJG47002.1"/>
    <property type="molecule type" value="Genomic_DNA"/>
</dbReference>
<keyword evidence="7" id="KW-0029">Amino-acid transport</keyword>
<keyword evidence="4 12" id="KW-0812">Transmembrane</keyword>
<dbReference type="InterPro" id="IPR017871">
    <property type="entry name" value="ABC_transporter-like_CS"/>
</dbReference>
<dbReference type="SUPFAM" id="SSF52540">
    <property type="entry name" value="P-loop containing nucleoside triphosphate hydrolases"/>
    <property type="match status" value="1"/>
</dbReference>
<evidence type="ECO:0000313" key="14">
    <source>
        <dbReference type="EMBL" id="OJG47002.1"/>
    </source>
</evidence>
<evidence type="ECO:0000256" key="10">
    <source>
        <dbReference type="ARBA" id="ARBA00038388"/>
    </source>
</evidence>
<dbReference type="SMART" id="SM00382">
    <property type="entry name" value="AAA"/>
    <property type="match status" value="1"/>
</dbReference>
<feature type="transmembrane region" description="Helical" evidence="12">
    <location>
        <begin position="759"/>
        <end position="777"/>
    </location>
</feature>
<dbReference type="InterPro" id="IPR003439">
    <property type="entry name" value="ABC_transporter-like_ATP-bd"/>
</dbReference>
<keyword evidence="2" id="KW-0813">Transport</keyword>
<keyword evidence="5" id="KW-0547">Nucleotide-binding</keyword>
<dbReference type="AlphaFoldDB" id="A0A1L8TS76"/>
<reference evidence="14 15" key="1">
    <citation type="submission" date="2014-12" db="EMBL/GenBank/DDBJ databases">
        <title>Draft genome sequences of 29 type strains of Enterococci.</title>
        <authorList>
            <person name="Zhong Z."/>
            <person name="Sun Z."/>
            <person name="Liu W."/>
            <person name="Zhang W."/>
            <person name="Zhang H."/>
        </authorList>
    </citation>
    <scope>NUCLEOTIDE SEQUENCE [LARGE SCALE GENOMIC DNA]</scope>
    <source>
        <strain evidence="14 15">DSM 17122</strain>
    </source>
</reference>
<evidence type="ECO:0000313" key="15">
    <source>
        <dbReference type="Proteomes" id="UP000182077"/>
    </source>
</evidence>
<dbReference type="InterPro" id="IPR003593">
    <property type="entry name" value="AAA+_ATPase"/>
</dbReference>
<keyword evidence="9 12" id="KW-0472">Membrane</keyword>
<evidence type="ECO:0000256" key="1">
    <source>
        <dbReference type="ARBA" id="ARBA00004429"/>
    </source>
</evidence>
<keyword evidence="6 14" id="KW-0067">ATP-binding</keyword>
<evidence type="ECO:0000259" key="13">
    <source>
        <dbReference type="PROSITE" id="PS50893"/>
    </source>
</evidence>
<organism evidence="14 15">
    <name type="scientific">Enterococcus hermanniensis</name>
    <dbReference type="NCBI Taxonomy" id="249189"/>
    <lineage>
        <taxon>Bacteria</taxon>
        <taxon>Bacillati</taxon>
        <taxon>Bacillota</taxon>
        <taxon>Bacilli</taxon>
        <taxon>Lactobacillales</taxon>
        <taxon>Enterococcaceae</taxon>
        <taxon>Enterococcus</taxon>
    </lineage>
</organism>
<feature type="region of interest" description="Disordered" evidence="11">
    <location>
        <begin position="321"/>
        <end position="347"/>
    </location>
</feature>
<name>A0A1L8TS76_9ENTE</name>
<dbReference type="Gene3D" id="3.40.50.300">
    <property type="entry name" value="P-loop containing nucleotide triphosphate hydrolases"/>
    <property type="match status" value="1"/>
</dbReference>
<evidence type="ECO:0000256" key="2">
    <source>
        <dbReference type="ARBA" id="ARBA00022448"/>
    </source>
</evidence>
<dbReference type="GO" id="GO:0005524">
    <property type="term" value="F:ATP binding"/>
    <property type="evidence" value="ECO:0007669"/>
    <property type="project" value="UniProtKB-KW"/>
</dbReference>
<accession>A0A1L8TS76</accession>
<proteinExistence type="inferred from homology"/>
<dbReference type="GO" id="GO:0016887">
    <property type="term" value="F:ATP hydrolysis activity"/>
    <property type="evidence" value="ECO:0007669"/>
    <property type="project" value="InterPro"/>
</dbReference>
<dbReference type="PANTHER" id="PTHR42798">
    <property type="entry name" value="LIPOPROTEIN-RELEASING SYSTEM ATP-BINDING PROTEIN LOLD"/>
    <property type="match status" value="1"/>
</dbReference>
<dbReference type="STRING" id="249189.RV04_GL000249"/>
<evidence type="ECO:0000256" key="9">
    <source>
        <dbReference type="ARBA" id="ARBA00023136"/>
    </source>
</evidence>
<dbReference type="CDD" id="cd03255">
    <property type="entry name" value="ABC_MJ0796_LolCDE_FtsE"/>
    <property type="match status" value="1"/>
</dbReference>
<evidence type="ECO:0000256" key="11">
    <source>
        <dbReference type="SAM" id="MobiDB-lite"/>
    </source>
</evidence>
<dbReference type="PANTHER" id="PTHR42798:SF6">
    <property type="entry name" value="CELL DIVISION ATP-BINDING PROTEIN FTSE"/>
    <property type="match status" value="1"/>
</dbReference>
<feature type="domain" description="ABC transporter" evidence="13">
    <location>
        <begin position="16"/>
        <end position="254"/>
    </location>
</feature>
<evidence type="ECO:0000256" key="7">
    <source>
        <dbReference type="ARBA" id="ARBA00022970"/>
    </source>
</evidence>
<dbReference type="PROSITE" id="PS50893">
    <property type="entry name" value="ABC_TRANSPORTER_2"/>
    <property type="match status" value="1"/>
</dbReference>
<dbReference type="GO" id="GO:0098796">
    <property type="term" value="C:membrane protein complex"/>
    <property type="evidence" value="ECO:0007669"/>
    <property type="project" value="UniProtKB-ARBA"/>
</dbReference>
<comment type="similarity">
    <text evidence="10">Belongs to the ABC transporter superfamily. Macrolide exporter (TC 3.A.1.122) family.</text>
</comment>
<dbReference type="InterPro" id="IPR027417">
    <property type="entry name" value="P-loop_NTPase"/>
</dbReference>